<evidence type="ECO:0000313" key="2">
    <source>
        <dbReference type="EMBL" id="KAK9663759.1"/>
    </source>
</evidence>
<dbReference type="PANTHER" id="PTHR43968">
    <property type="match status" value="1"/>
</dbReference>
<accession>A0ABR2VKF4</accession>
<gene>
    <name evidence="2" type="ORF">K7432_017953</name>
</gene>
<reference evidence="2 3" key="1">
    <citation type="submission" date="2023-04" db="EMBL/GenBank/DDBJ databases">
        <title>Genome of Basidiobolus ranarum AG-B5.</title>
        <authorList>
            <person name="Stajich J.E."/>
            <person name="Carter-House D."/>
            <person name="Gryganskyi A."/>
        </authorList>
    </citation>
    <scope>NUCLEOTIDE SEQUENCE [LARGE SCALE GENOMIC DNA]</scope>
    <source>
        <strain evidence="2 3">AG-B5</strain>
    </source>
</reference>
<name>A0ABR2VKF4_9FUNG</name>
<evidence type="ECO:0000259" key="1">
    <source>
        <dbReference type="PROSITE" id="PS50405"/>
    </source>
</evidence>
<dbReference type="PROSITE" id="PS50405">
    <property type="entry name" value="GST_CTER"/>
    <property type="match status" value="1"/>
</dbReference>
<comment type="caution">
    <text evidence="2">The sequence shown here is derived from an EMBL/GenBank/DDBJ whole genome shotgun (WGS) entry which is preliminary data.</text>
</comment>
<dbReference type="Pfam" id="PF13410">
    <property type="entry name" value="GST_C_2"/>
    <property type="match status" value="1"/>
</dbReference>
<evidence type="ECO:0000313" key="3">
    <source>
        <dbReference type="Proteomes" id="UP001479436"/>
    </source>
</evidence>
<dbReference type="EMBL" id="JASJQH010011613">
    <property type="protein sequence ID" value="KAK9663759.1"/>
    <property type="molecule type" value="Genomic_DNA"/>
</dbReference>
<organism evidence="2 3">
    <name type="scientific">Basidiobolus ranarum</name>
    <dbReference type="NCBI Taxonomy" id="34480"/>
    <lineage>
        <taxon>Eukaryota</taxon>
        <taxon>Fungi</taxon>
        <taxon>Fungi incertae sedis</taxon>
        <taxon>Zoopagomycota</taxon>
        <taxon>Entomophthoromycotina</taxon>
        <taxon>Basidiobolomycetes</taxon>
        <taxon>Basidiobolales</taxon>
        <taxon>Basidiobolaceae</taxon>
        <taxon>Basidiobolus</taxon>
    </lineage>
</organism>
<dbReference type="InterPro" id="IPR036282">
    <property type="entry name" value="Glutathione-S-Trfase_C_sf"/>
</dbReference>
<dbReference type="InterPro" id="IPR010987">
    <property type="entry name" value="Glutathione-S-Trfase_C-like"/>
</dbReference>
<keyword evidence="3" id="KW-1185">Reference proteome</keyword>
<dbReference type="PANTHER" id="PTHR43968:SF6">
    <property type="entry name" value="GLUTATHIONE S-TRANSFERASE OMEGA"/>
    <property type="match status" value="1"/>
</dbReference>
<dbReference type="Gene3D" id="1.20.1050.10">
    <property type="match status" value="1"/>
</dbReference>
<sequence length="117" mass="13246">TYRILVSSKSDEIEGLQKELVENLKKFSHILSFKSSGPYFLGEQYSLVEIALSPFVSRLAVIAKFAKFEIPDVSELKAYLSWAESIQKRPSFIQSSLSPEELYNITEKLATKLRALA</sequence>
<feature type="domain" description="GST C-terminal" evidence="1">
    <location>
        <begin position="1"/>
        <end position="113"/>
    </location>
</feature>
<dbReference type="InterPro" id="IPR050983">
    <property type="entry name" value="GST_Omega/HSP26"/>
</dbReference>
<dbReference type="SUPFAM" id="SSF47616">
    <property type="entry name" value="GST C-terminal domain-like"/>
    <property type="match status" value="1"/>
</dbReference>
<dbReference type="Proteomes" id="UP001479436">
    <property type="component" value="Unassembled WGS sequence"/>
</dbReference>
<protein>
    <recommendedName>
        <fullName evidence="1">GST C-terminal domain-containing protein</fullName>
    </recommendedName>
</protein>
<feature type="non-terminal residue" evidence="2">
    <location>
        <position position="1"/>
    </location>
</feature>
<proteinExistence type="predicted"/>